<dbReference type="SUPFAM" id="SSF141678">
    <property type="entry name" value="MAL13P1.257-like"/>
    <property type="match status" value="1"/>
</dbReference>
<evidence type="ECO:0000256" key="2">
    <source>
        <dbReference type="ARBA" id="ARBA00022723"/>
    </source>
</evidence>
<comment type="similarity">
    <text evidence="1">Belongs to the UPF0587 family.</text>
</comment>
<dbReference type="PANTHER" id="PTHR12857">
    <property type="entry name" value="CXXC MOTIF CONTAINING ZINC BINDING PROTEIN"/>
    <property type="match status" value="1"/>
</dbReference>
<organism evidence="4 5">
    <name type="scientific">Hydnum rufescens UP504</name>
    <dbReference type="NCBI Taxonomy" id="1448309"/>
    <lineage>
        <taxon>Eukaryota</taxon>
        <taxon>Fungi</taxon>
        <taxon>Dikarya</taxon>
        <taxon>Basidiomycota</taxon>
        <taxon>Agaricomycotina</taxon>
        <taxon>Agaricomycetes</taxon>
        <taxon>Cantharellales</taxon>
        <taxon>Hydnaceae</taxon>
        <taxon>Hydnum</taxon>
    </lineage>
</organism>
<evidence type="ECO:0000256" key="3">
    <source>
        <dbReference type="ARBA" id="ARBA00022833"/>
    </source>
</evidence>
<comment type="caution">
    <text evidence="4">The sequence shown here is derived from an EMBL/GenBank/DDBJ whole genome shotgun (WGS) entry which is preliminary data.</text>
</comment>
<dbReference type="AlphaFoldDB" id="A0A9P6B967"/>
<dbReference type="OrthoDB" id="10248838at2759"/>
<dbReference type="PANTHER" id="PTHR12857:SF0">
    <property type="entry name" value="CXXC MOTIF CONTAINING ZINC BINDING PROTEIN"/>
    <property type="match status" value="1"/>
</dbReference>
<dbReference type="Pfam" id="PF05907">
    <property type="entry name" value="CXXC_Zn-b_euk"/>
    <property type="match status" value="1"/>
</dbReference>
<gene>
    <name evidence="4" type="ORF">BS47DRAFT_1324245</name>
</gene>
<sequence>MVRLMLSIKADLENVTDLAPSNDSFDFFFQVKCTSCHETHPKFVGLNRTEVHELSGSKGNTAHFVWRCGMCKRESSAKFDPNFPIRPYTIESSRSFAPLLVLDCRGLEFTDFDPRGMWQTTGVESGTRFTEVDLEDREWTDYDEKVSVPVSIMEIEAKWTKA</sequence>
<keyword evidence="5" id="KW-1185">Reference proteome</keyword>
<proteinExistence type="inferred from homology"/>
<keyword evidence="2" id="KW-0479">Metal-binding</keyword>
<evidence type="ECO:0000256" key="1">
    <source>
        <dbReference type="ARBA" id="ARBA00007818"/>
    </source>
</evidence>
<accession>A0A9P6B967</accession>
<keyword evidence="3" id="KW-0862">Zinc</keyword>
<evidence type="ECO:0000313" key="4">
    <source>
        <dbReference type="EMBL" id="KAF9519911.1"/>
    </source>
</evidence>
<evidence type="ECO:0008006" key="6">
    <source>
        <dbReference type="Google" id="ProtNLM"/>
    </source>
</evidence>
<dbReference type="GO" id="GO:0008270">
    <property type="term" value="F:zinc ion binding"/>
    <property type="evidence" value="ECO:0007669"/>
    <property type="project" value="TreeGrafter"/>
</dbReference>
<dbReference type="EMBL" id="MU128915">
    <property type="protein sequence ID" value="KAF9519911.1"/>
    <property type="molecule type" value="Genomic_DNA"/>
</dbReference>
<evidence type="ECO:0000313" key="5">
    <source>
        <dbReference type="Proteomes" id="UP000886523"/>
    </source>
</evidence>
<dbReference type="Proteomes" id="UP000886523">
    <property type="component" value="Unassembled WGS sequence"/>
</dbReference>
<dbReference type="InterPro" id="IPR008584">
    <property type="entry name" value="CXXC_Zn-binding_euk"/>
</dbReference>
<reference evidence="4" key="1">
    <citation type="journal article" date="2020" name="Nat. Commun.">
        <title>Large-scale genome sequencing of mycorrhizal fungi provides insights into the early evolution of symbiotic traits.</title>
        <authorList>
            <person name="Miyauchi S."/>
            <person name="Kiss E."/>
            <person name="Kuo A."/>
            <person name="Drula E."/>
            <person name="Kohler A."/>
            <person name="Sanchez-Garcia M."/>
            <person name="Morin E."/>
            <person name="Andreopoulos B."/>
            <person name="Barry K.W."/>
            <person name="Bonito G."/>
            <person name="Buee M."/>
            <person name="Carver A."/>
            <person name="Chen C."/>
            <person name="Cichocki N."/>
            <person name="Clum A."/>
            <person name="Culley D."/>
            <person name="Crous P.W."/>
            <person name="Fauchery L."/>
            <person name="Girlanda M."/>
            <person name="Hayes R.D."/>
            <person name="Keri Z."/>
            <person name="LaButti K."/>
            <person name="Lipzen A."/>
            <person name="Lombard V."/>
            <person name="Magnuson J."/>
            <person name="Maillard F."/>
            <person name="Murat C."/>
            <person name="Nolan M."/>
            <person name="Ohm R.A."/>
            <person name="Pangilinan J."/>
            <person name="Pereira M.F."/>
            <person name="Perotto S."/>
            <person name="Peter M."/>
            <person name="Pfister S."/>
            <person name="Riley R."/>
            <person name="Sitrit Y."/>
            <person name="Stielow J.B."/>
            <person name="Szollosi G."/>
            <person name="Zifcakova L."/>
            <person name="Stursova M."/>
            <person name="Spatafora J.W."/>
            <person name="Tedersoo L."/>
            <person name="Vaario L.M."/>
            <person name="Yamada A."/>
            <person name="Yan M."/>
            <person name="Wang P."/>
            <person name="Xu J."/>
            <person name="Bruns T."/>
            <person name="Baldrian P."/>
            <person name="Vilgalys R."/>
            <person name="Dunand C."/>
            <person name="Henrissat B."/>
            <person name="Grigoriev I.V."/>
            <person name="Hibbett D."/>
            <person name="Nagy L.G."/>
            <person name="Martin F.M."/>
        </authorList>
    </citation>
    <scope>NUCLEOTIDE SEQUENCE</scope>
    <source>
        <strain evidence="4">UP504</strain>
    </source>
</reference>
<protein>
    <recommendedName>
        <fullName evidence="6">DUF866-domain-containing protein</fullName>
    </recommendedName>
</protein>
<name>A0A9P6B967_9AGAM</name>